<dbReference type="Gene3D" id="1.20.1250.20">
    <property type="entry name" value="MFS general substrate transporter like domains"/>
    <property type="match status" value="1"/>
</dbReference>
<evidence type="ECO:0000259" key="7">
    <source>
        <dbReference type="PROSITE" id="PS50850"/>
    </source>
</evidence>
<organism evidence="8 9">
    <name type="scientific">Bursaphelenchus okinawaensis</name>
    <dbReference type="NCBI Taxonomy" id="465554"/>
    <lineage>
        <taxon>Eukaryota</taxon>
        <taxon>Metazoa</taxon>
        <taxon>Ecdysozoa</taxon>
        <taxon>Nematoda</taxon>
        <taxon>Chromadorea</taxon>
        <taxon>Rhabditida</taxon>
        <taxon>Tylenchina</taxon>
        <taxon>Tylenchomorpha</taxon>
        <taxon>Aphelenchoidea</taxon>
        <taxon>Aphelenchoididae</taxon>
        <taxon>Bursaphelenchus</taxon>
    </lineage>
</organism>
<feature type="transmembrane region" description="Helical" evidence="6">
    <location>
        <begin position="290"/>
        <end position="308"/>
    </location>
</feature>
<dbReference type="PANTHER" id="PTHR23504:SF31">
    <property type="entry name" value="MAJOR FACILITATOR SUPERFAMILY DOMAIN-CONTAINING PROTEIN 10"/>
    <property type="match status" value="1"/>
</dbReference>
<dbReference type="Proteomes" id="UP000783686">
    <property type="component" value="Unassembled WGS sequence"/>
</dbReference>
<feature type="transmembrane region" description="Helical" evidence="6">
    <location>
        <begin position="193"/>
        <end position="214"/>
    </location>
</feature>
<dbReference type="InterPro" id="IPR020846">
    <property type="entry name" value="MFS_dom"/>
</dbReference>
<evidence type="ECO:0000256" key="2">
    <source>
        <dbReference type="ARBA" id="ARBA00022448"/>
    </source>
</evidence>
<feature type="transmembrane region" description="Helical" evidence="6">
    <location>
        <begin position="103"/>
        <end position="120"/>
    </location>
</feature>
<name>A0A811KKA0_9BILA</name>
<evidence type="ECO:0000256" key="4">
    <source>
        <dbReference type="ARBA" id="ARBA00022989"/>
    </source>
</evidence>
<feature type="transmembrane region" description="Helical" evidence="6">
    <location>
        <begin position="70"/>
        <end position="91"/>
    </location>
</feature>
<feature type="transmembrane region" description="Helical" evidence="6">
    <location>
        <begin position="7"/>
        <end position="28"/>
    </location>
</feature>
<keyword evidence="9" id="KW-1185">Reference proteome</keyword>
<sequence>MSVSNTMTVLLIVLVVDLFCFTSILPLFPSILEEYSKNKDNDWLYNKFEQHASFLQSLINIPVSSRYNNVFFAGVLGSIFSFLQYLSSPILGSLSDSYGRKTILLISVIGSLVSYIIWAFSTNFTLFTLSRIVGGLSKASVSIAITIVTDICSPETRGKGMACVGMCFSLAFMAGPMIGAYFSNSFVGGNINFYPAIFSVTLTIVELLLIWFCLPETNNVTTRKAVAGSWVDYINPRSLITFKTLGPKLSSELALYGIVYFLYLFIYSGCEFTISFLTHLRFGYTSANQGKMYFVTGVLMMVIQGGFVRRIPKDKQTHGAMFGLLAIIPTYIIMSFAYNQVVFYISLVLYAVASSVVVPCFTSLVANICSEEQKGLCMGIFRSLGALSRAFGPLSGSILFWLLGPTAAYFVSGVLLCVPAVLFYKTIVIGHKKAV</sequence>
<dbReference type="Proteomes" id="UP000614601">
    <property type="component" value="Unassembled WGS sequence"/>
</dbReference>
<keyword evidence="4 6" id="KW-1133">Transmembrane helix</keyword>
<evidence type="ECO:0000256" key="5">
    <source>
        <dbReference type="ARBA" id="ARBA00023136"/>
    </source>
</evidence>
<dbReference type="InterPro" id="IPR036259">
    <property type="entry name" value="MFS_trans_sf"/>
</dbReference>
<keyword evidence="5 6" id="KW-0472">Membrane</keyword>
<gene>
    <name evidence="8" type="ORF">BOKJ2_LOCUS6258</name>
</gene>
<comment type="caution">
    <text evidence="8">The sequence shown here is derived from an EMBL/GenBank/DDBJ whole genome shotgun (WGS) entry which is preliminary data.</text>
</comment>
<dbReference type="GO" id="GO:0031526">
    <property type="term" value="C:brush border membrane"/>
    <property type="evidence" value="ECO:0007669"/>
    <property type="project" value="TreeGrafter"/>
</dbReference>
<dbReference type="Pfam" id="PF07690">
    <property type="entry name" value="MFS_1"/>
    <property type="match status" value="1"/>
</dbReference>
<proteinExistence type="predicted"/>
<feature type="transmembrane region" description="Helical" evidence="6">
    <location>
        <begin position="380"/>
        <end position="401"/>
    </location>
</feature>
<dbReference type="AlphaFoldDB" id="A0A811KKA0"/>
<dbReference type="PANTHER" id="PTHR23504">
    <property type="entry name" value="MAJOR FACILITATOR SUPERFAMILY DOMAIN-CONTAINING PROTEIN 10"/>
    <property type="match status" value="1"/>
</dbReference>
<comment type="subcellular location">
    <subcellularLocation>
        <location evidence="1">Membrane</location>
        <topology evidence="1">Multi-pass membrane protein</topology>
    </subcellularLocation>
</comment>
<dbReference type="EMBL" id="CAJFCW020000003">
    <property type="protein sequence ID" value="CAG9104737.1"/>
    <property type="molecule type" value="Genomic_DNA"/>
</dbReference>
<feature type="transmembrane region" description="Helical" evidence="6">
    <location>
        <begin position="344"/>
        <end position="368"/>
    </location>
</feature>
<feature type="transmembrane region" description="Helical" evidence="6">
    <location>
        <begin position="320"/>
        <end position="338"/>
    </location>
</feature>
<keyword evidence="2" id="KW-0813">Transport</keyword>
<evidence type="ECO:0000256" key="1">
    <source>
        <dbReference type="ARBA" id="ARBA00004141"/>
    </source>
</evidence>
<evidence type="ECO:0000256" key="6">
    <source>
        <dbReference type="SAM" id="Phobius"/>
    </source>
</evidence>
<feature type="transmembrane region" description="Helical" evidence="6">
    <location>
        <begin position="407"/>
        <end position="424"/>
    </location>
</feature>
<evidence type="ECO:0000313" key="8">
    <source>
        <dbReference type="EMBL" id="CAD5215768.1"/>
    </source>
</evidence>
<evidence type="ECO:0000313" key="9">
    <source>
        <dbReference type="Proteomes" id="UP000614601"/>
    </source>
</evidence>
<feature type="transmembrane region" description="Helical" evidence="6">
    <location>
        <begin position="253"/>
        <end position="278"/>
    </location>
</feature>
<protein>
    <recommendedName>
        <fullName evidence="7">Major facilitator superfamily (MFS) profile domain-containing protein</fullName>
    </recommendedName>
</protein>
<accession>A0A811KKA0</accession>
<dbReference type="SUPFAM" id="SSF103473">
    <property type="entry name" value="MFS general substrate transporter"/>
    <property type="match status" value="1"/>
</dbReference>
<keyword evidence="3 6" id="KW-0812">Transmembrane</keyword>
<dbReference type="OrthoDB" id="196650at2759"/>
<dbReference type="EMBL" id="CAJFDH010000003">
    <property type="protein sequence ID" value="CAD5215768.1"/>
    <property type="molecule type" value="Genomic_DNA"/>
</dbReference>
<dbReference type="InterPro" id="IPR011701">
    <property type="entry name" value="MFS"/>
</dbReference>
<feature type="transmembrane region" description="Helical" evidence="6">
    <location>
        <begin position="160"/>
        <end position="181"/>
    </location>
</feature>
<reference evidence="8" key="1">
    <citation type="submission" date="2020-09" db="EMBL/GenBank/DDBJ databases">
        <authorList>
            <person name="Kikuchi T."/>
        </authorList>
    </citation>
    <scope>NUCLEOTIDE SEQUENCE</scope>
    <source>
        <strain evidence="8">SH1</strain>
    </source>
</reference>
<feature type="domain" description="Major facilitator superfamily (MFS) profile" evidence="7">
    <location>
        <begin position="6"/>
        <end position="431"/>
    </location>
</feature>
<evidence type="ECO:0000256" key="3">
    <source>
        <dbReference type="ARBA" id="ARBA00022692"/>
    </source>
</evidence>
<dbReference type="GO" id="GO:0022857">
    <property type="term" value="F:transmembrane transporter activity"/>
    <property type="evidence" value="ECO:0007669"/>
    <property type="project" value="InterPro"/>
</dbReference>
<dbReference type="PROSITE" id="PS50850">
    <property type="entry name" value="MFS"/>
    <property type="match status" value="1"/>
</dbReference>
<dbReference type="FunFam" id="1.20.1250.20:FF:000223">
    <property type="entry name" value="Major facilitator superfamily domain-containing protein"/>
    <property type="match status" value="1"/>
</dbReference>